<keyword evidence="2 4" id="KW-0067">ATP-binding</keyword>
<proteinExistence type="predicted"/>
<keyword evidence="5" id="KW-1185">Reference proteome</keyword>
<dbReference type="Gene3D" id="3.40.50.300">
    <property type="entry name" value="P-loop containing nucleotide triphosphate hydrolases"/>
    <property type="match status" value="1"/>
</dbReference>
<comment type="caution">
    <text evidence="4">The sequence shown here is derived from an EMBL/GenBank/DDBJ whole genome shotgun (WGS) entry which is preliminary data.</text>
</comment>
<keyword evidence="1" id="KW-0547">Nucleotide-binding</keyword>
<evidence type="ECO:0000256" key="1">
    <source>
        <dbReference type="ARBA" id="ARBA00022741"/>
    </source>
</evidence>
<evidence type="ECO:0000313" key="5">
    <source>
        <dbReference type="Proteomes" id="UP001596445"/>
    </source>
</evidence>
<evidence type="ECO:0000256" key="2">
    <source>
        <dbReference type="ARBA" id="ARBA00022840"/>
    </source>
</evidence>
<dbReference type="PANTHER" id="PTHR43613:SF1">
    <property type="entry name" value="ABC TRANSPORTER, ATP-BINDING PROTEIN"/>
    <property type="match status" value="1"/>
</dbReference>
<gene>
    <name evidence="4" type="ORF">ACFQQG_08215</name>
</gene>
<dbReference type="CDD" id="cd03230">
    <property type="entry name" value="ABC_DR_subfamily_A"/>
    <property type="match status" value="1"/>
</dbReference>
<dbReference type="PROSITE" id="PS50893">
    <property type="entry name" value="ABC_TRANSPORTER_2"/>
    <property type="match status" value="1"/>
</dbReference>
<dbReference type="InterPro" id="IPR017871">
    <property type="entry name" value="ABC_transporter-like_CS"/>
</dbReference>
<organism evidence="4 5">
    <name type="scientific">Halovenus salina</name>
    <dbReference type="NCBI Taxonomy" id="1510225"/>
    <lineage>
        <taxon>Archaea</taxon>
        <taxon>Methanobacteriati</taxon>
        <taxon>Methanobacteriota</taxon>
        <taxon>Stenosarchaea group</taxon>
        <taxon>Halobacteria</taxon>
        <taxon>Halobacteriales</taxon>
        <taxon>Haloarculaceae</taxon>
        <taxon>Halovenus</taxon>
    </lineage>
</organism>
<dbReference type="InterPro" id="IPR027417">
    <property type="entry name" value="P-loop_NTPase"/>
</dbReference>
<dbReference type="EMBL" id="JBHSZI010000001">
    <property type="protein sequence ID" value="MFC7058163.1"/>
    <property type="molecule type" value="Genomic_DNA"/>
</dbReference>
<evidence type="ECO:0000259" key="3">
    <source>
        <dbReference type="PROSITE" id="PS50893"/>
    </source>
</evidence>
<reference evidence="4 5" key="1">
    <citation type="journal article" date="2019" name="Int. J. Syst. Evol. Microbiol.">
        <title>The Global Catalogue of Microorganisms (GCM) 10K type strain sequencing project: providing services to taxonomists for standard genome sequencing and annotation.</title>
        <authorList>
            <consortium name="The Broad Institute Genomics Platform"/>
            <consortium name="The Broad Institute Genome Sequencing Center for Infectious Disease"/>
            <person name="Wu L."/>
            <person name="Ma J."/>
        </authorList>
    </citation>
    <scope>NUCLEOTIDE SEQUENCE [LARGE SCALE GENOMIC DNA]</scope>
    <source>
        <strain evidence="4 5">JCM 30072</strain>
    </source>
</reference>
<dbReference type="GO" id="GO:0005524">
    <property type="term" value="F:ATP binding"/>
    <property type="evidence" value="ECO:0007669"/>
    <property type="project" value="UniProtKB-KW"/>
</dbReference>
<dbReference type="PROSITE" id="PS00211">
    <property type="entry name" value="ABC_TRANSPORTER_1"/>
    <property type="match status" value="1"/>
</dbReference>
<feature type="domain" description="ABC transporter" evidence="3">
    <location>
        <begin position="1"/>
        <end position="221"/>
    </location>
</feature>
<dbReference type="RefSeq" id="WP_382185008.1">
    <property type="nucleotide sequence ID" value="NZ_JBHSZI010000001.1"/>
</dbReference>
<dbReference type="AlphaFoldDB" id="A0ABD5W4J8"/>
<evidence type="ECO:0000313" key="4">
    <source>
        <dbReference type="EMBL" id="MFC7058163.1"/>
    </source>
</evidence>
<dbReference type="Pfam" id="PF00005">
    <property type="entry name" value="ABC_tran"/>
    <property type="match status" value="1"/>
</dbReference>
<accession>A0ABD5W4J8</accession>
<name>A0ABD5W4J8_9EURY</name>
<dbReference type="InterPro" id="IPR003439">
    <property type="entry name" value="ABC_transporter-like_ATP-bd"/>
</dbReference>
<dbReference type="InterPro" id="IPR003593">
    <property type="entry name" value="AAA+_ATPase"/>
</dbReference>
<dbReference type="Proteomes" id="UP001596445">
    <property type="component" value="Unassembled WGS sequence"/>
</dbReference>
<protein>
    <submittedName>
        <fullName evidence="4">ABC transporter ATP-binding protein</fullName>
    </submittedName>
</protein>
<sequence length="282" mass="30174">MRELRKDFGNGDVLAGVDLDVPEGEITLLMGPNGVGKTILLSCIAGGLYPDDGEVTVFGNSPDAAAESLSFMLQDAMLVDELTGRENVAFFRDLHPHSTDDVADILETLDFETEALEMEVGDYSGGMKRKLELAVSLSADVPLYLLDEPTAALDMTTVEQLHSLLAERREAGETILISSHLPGDADLADTIAVVTEDGVTAVGSPAELLADVPPVVLAEGPADIADAVREGELFEGEIHRRGFLREGADPDALAGGEGTTVQVREPTYTDMFNYYVHLRGTR</sequence>
<dbReference type="SMART" id="SM00382">
    <property type="entry name" value="AAA"/>
    <property type="match status" value="1"/>
</dbReference>
<dbReference type="PANTHER" id="PTHR43613">
    <property type="entry name" value="ABC TRANSPORTER, ATP-BINDING PROTEIN"/>
    <property type="match status" value="1"/>
</dbReference>
<dbReference type="SUPFAM" id="SSF52540">
    <property type="entry name" value="P-loop containing nucleoside triphosphate hydrolases"/>
    <property type="match status" value="1"/>
</dbReference>